<dbReference type="SUPFAM" id="SSF54495">
    <property type="entry name" value="UBC-like"/>
    <property type="match status" value="1"/>
</dbReference>
<accession>H3C4P7</accession>
<feature type="compositionally biased region" description="Polar residues" evidence="1">
    <location>
        <begin position="1"/>
        <end position="13"/>
    </location>
</feature>
<name>H3C4P7_TETNG</name>
<dbReference type="AlphaFoldDB" id="H3C4P7"/>
<reference evidence="4" key="1">
    <citation type="journal article" date="2004" name="Nature">
        <title>Genome duplication in the teleost fish Tetraodon nigroviridis reveals the early vertebrate proto-karyotype.</title>
        <authorList>
            <person name="Jaillon O."/>
            <person name="Aury J.-M."/>
            <person name="Brunet F."/>
            <person name="Petit J.-L."/>
            <person name="Stange-Thomann N."/>
            <person name="Mauceli E."/>
            <person name="Bouneau L."/>
            <person name="Fischer C."/>
            <person name="Ozouf-Costaz C."/>
            <person name="Bernot A."/>
            <person name="Nicaud S."/>
            <person name="Jaffe D."/>
            <person name="Fisher S."/>
            <person name="Lutfalla G."/>
            <person name="Dossat C."/>
            <person name="Segurens B."/>
            <person name="Dasilva C."/>
            <person name="Salanoubat M."/>
            <person name="Levy M."/>
            <person name="Boudet N."/>
            <person name="Castellano S."/>
            <person name="Anthouard V."/>
            <person name="Jubin C."/>
            <person name="Castelli V."/>
            <person name="Katinka M."/>
            <person name="Vacherie B."/>
            <person name="Biemont C."/>
            <person name="Skalli Z."/>
            <person name="Cattolico L."/>
            <person name="Poulain J."/>
            <person name="De Berardinis V."/>
            <person name="Cruaud C."/>
            <person name="Duprat S."/>
            <person name="Brottier P."/>
            <person name="Coutanceau J.-P."/>
            <person name="Gouzy J."/>
            <person name="Parra G."/>
            <person name="Lardier G."/>
            <person name="Chapple C."/>
            <person name="McKernan K.J."/>
            <person name="McEwan P."/>
            <person name="Bosak S."/>
            <person name="Kellis M."/>
            <person name="Volff J.-N."/>
            <person name="Guigo R."/>
            <person name="Zody M.C."/>
            <person name="Mesirov J."/>
            <person name="Lindblad-Toh K."/>
            <person name="Birren B."/>
            <person name="Nusbaum C."/>
            <person name="Kahn D."/>
            <person name="Robinson-Rechavi M."/>
            <person name="Laudet V."/>
            <person name="Schachter V."/>
            <person name="Quetier F."/>
            <person name="Saurin W."/>
            <person name="Scarpelli C."/>
            <person name="Wincker P."/>
            <person name="Lander E.S."/>
            <person name="Weissenbach J."/>
            <person name="Roest Crollius H."/>
        </authorList>
    </citation>
    <scope>NUCLEOTIDE SEQUENCE [LARGE SCALE GENOMIC DNA]</scope>
</reference>
<evidence type="ECO:0000256" key="1">
    <source>
        <dbReference type="SAM" id="MobiDB-lite"/>
    </source>
</evidence>
<dbReference type="InterPro" id="IPR000608">
    <property type="entry name" value="UBC"/>
</dbReference>
<proteinExistence type="predicted"/>
<dbReference type="Proteomes" id="UP000007303">
    <property type="component" value="Unassembled WGS sequence"/>
</dbReference>
<evidence type="ECO:0000313" key="4">
    <source>
        <dbReference type="Proteomes" id="UP000007303"/>
    </source>
</evidence>
<feature type="region of interest" description="Disordered" evidence="1">
    <location>
        <begin position="1"/>
        <end position="40"/>
    </location>
</feature>
<dbReference type="HOGENOM" id="CLU_2003216_0_0_1"/>
<dbReference type="InterPro" id="IPR016135">
    <property type="entry name" value="UBQ-conjugating_enzyme/RWD"/>
</dbReference>
<evidence type="ECO:0000259" key="2">
    <source>
        <dbReference type="Pfam" id="PF00179"/>
    </source>
</evidence>
<reference evidence="3" key="2">
    <citation type="submission" date="2025-08" db="UniProtKB">
        <authorList>
            <consortium name="Ensembl"/>
        </authorList>
    </citation>
    <scope>IDENTIFICATION</scope>
</reference>
<evidence type="ECO:0000313" key="3">
    <source>
        <dbReference type="Ensembl" id="ENSTNIP00000003216.1"/>
    </source>
</evidence>
<keyword evidence="4" id="KW-1185">Reference proteome</keyword>
<organism evidence="3 4">
    <name type="scientific">Tetraodon nigroviridis</name>
    <name type="common">Spotted green pufferfish</name>
    <name type="synonym">Chelonodon nigroviridis</name>
    <dbReference type="NCBI Taxonomy" id="99883"/>
    <lineage>
        <taxon>Eukaryota</taxon>
        <taxon>Metazoa</taxon>
        <taxon>Chordata</taxon>
        <taxon>Craniata</taxon>
        <taxon>Vertebrata</taxon>
        <taxon>Euteleostomi</taxon>
        <taxon>Actinopterygii</taxon>
        <taxon>Neopterygii</taxon>
        <taxon>Teleostei</taxon>
        <taxon>Neoteleostei</taxon>
        <taxon>Acanthomorphata</taxon>
        <taxon>Eupercaria</taxon>
        <taxon>Tetraodontiformes</taxon>
        <taxon>Tetradontoidea</taxon>
        <taxon>Tetraodontidae</taxon>
        <taxon>Tetraodon</taxon>
    </lineage>
</organism>
<feature type="domain" description="UBC core" evidence="2">
    <location>
        <begin position="30"/>
        <end position="85"/>
    </location>
</feature>
<dbReference type="Gene3D" id="3.10.110.10">
    <property type="entry name" value="Ubiquitin Conjugating Enzyme"/>
    <property type="match status" value="1"/>
</dbReference>
<dbReference type="Pfam" id="PF00179">
    <property type="entry name" value="UQ_con"/>
    <property type="match status" value="1"/>
</dbReference>
<reference evidence="3" key="3">
    <citation type="submission" date="2025-09" db="UniProtKB">
        <authorList>
            <consortium name="Ensembl"/>
        </authorList>
    </citation>
    <scope>IDENTIFICATION</scope>
</reference>
<protein>
    <recommendedName>
        <fullName evidence="2">UBC core domain-containing protein</fullName>
    </recommendedName>
</protein>
<dbReference type="InParanoid" id="H3C4P7"/>
<dbReference type="STRING" id="99883.ENSTNIP00000003216"/>
<dbReference type="Ensembl" id="ENSTNIT00000002768.1">
    <property type="protein sequence ID" value="ENSTNIP00000003216.1"/>
    <property type="gene ID" value="ENSTNIG00000000536.1"/>
</dbReference>
<dbReference type="PANTHER" id="PTHR24068">
    <property type="entry name" value="UBIQUITIN-CONJUGATING ENZYME E2"/>
    <property type="match status" value="1"/>
</dbReference>
<sequence>MSTSGQQVAASHTSGSGLAPPPGGPGQSPRPSEVAFTTKLDHPDISGNGSICLDILGTQWTVGFSAPVLLSVCSLLCDPNPDDPLVLIWLIRTGQTDSNYGRLYHDDHSASFQNTFVFCSGSTE</sequence>